<evidence type="ECO:0000313" key="2">
    <source>
        <dbReference type="Proteomes" id="UP000187203"/>
    </source>
</evidence>
<keyword evidence="2" id="KW-1185">Reference proteome</keyword>
<evidence type="ECO:0000313" key="1">
    <source>
        <dbReference type="EMBL" id="OMP14113.1"/>
    </source>
</evidence>
<sequence>MAVEGEALVEGPFSRRWAASHFPSDSIGSKT</sequence>
<comment type="caution">
    <text evidence="1">The sequence shown here is derived from an EMBL/GenBank/DDBJ whole genome shotgun (WGS) entry which is preliminary data.</text>
</comment>
<organism evidence="1 2">
    <name type="scientific">Corchorus olitorius</name>
    <dbReference type="NCBI Taxonomy" id="93759"/>
    <lineage>
        <taxon>Eukaryota</taxon>
        <taxon>Viridiplantae</taxon>
        <taxon>Streptophyta</taxon>
        <taxon>Embryophyta</taxon>
        <taxon>Tracheophyta</taxon>
        <taxon>Spermatophyta</taxon>
        <taxon>Magnoliopsida</taxon>
        <taxon>eudicotyledons</taxon>
        <taxon>Gunneridae</taxon>
        <taxon>Pentapetalae</taxon>
        <taxon>rosids</taxon>
        <taxon>malvids</taxon>
        <taxon>Malvales</taxon>
        <taxon>Malvaceae</taxon>
        <taxon>Grewioideae</taxon>
        <taxon>Apeibeae</taxon>
        <taxon>Corchorus</taxon>
    </lineage>
</organism>
<dbReference type="AlphaFoldDB" id="A0A1R3L441"/>
<reference evidence="2" key="1">
    <citation type="submission" date="2013-09" db="EMBL/GenBank/DDBJ databases">
        <title>Corchorus olitorius genome sequencing.</title>
        <authorList>
            <person name="Alam M."/>
            <person name="Haque M.S."/>
            <person name="Islam M.S."/>
            <person name="Emdad E.M."/>
            <person name="Islam M.M."/>
            <person name="Ahmed B."/>
            <person name="Halim A."/>
            <person name="Hossen Q.M.M."/>
            <person name="Hossain M.Z."/>
            <person name="Ahmed R."/>
            <person name="Khan M.M."/>
            <person name="Islam R."/>
            <person name="Rashid M.M."/>
            <person name="Khan S.A."/>
            <person name="Rahman M.S."/>
            <person name="Alam M."/>
            <person name="Yahiya A.S."/>
            <person name="Khan M.S."/>
            <person name="Azam M.S."/>
            <person name="Haque T."/>
            <person name="Lashkar M.Z.H."/>
            <person name="Akhand A.I."/>
            <person name="Morshed G."/>
            <person name="Roy S."/>
            <person name="Uddin K.S."/>
            <person name="Rabeya T."/>
            <person name="Hossain A.S."/>
            <person name="Chowdhury A."/>
            <person name="Snigdha A.R."/>
            <person name="Mortoza M.S."/>
            <person name="Matin S.A."/>
            <person name="Hoque S.M.E."/>
            <person name="Islam M.K."/>
            <person name="Roy D.K."/>
            <person name="Haider R."/>
            <person name="Moosa M.M."/>
            <person name="Elias S.M."/>
            <person name="Hasan A.M."/>
            <person name="Jahan S."/>
            <person name="Shafiuddin M."/>
            <person name="Mahmood N."/>
            <person name="Shommy N.S."/>
        </authorList>
    </citation>
    <scope>NUCLEOTIDE SEQUENCE [LARGE SCALE GENOMIC DNA]</scope>
    <source>
        <strain evidence="2">cv. O-4</strain>
    </source>
</reference>
<accession>A0A1R3L441</accession>
<name>A0A1R3L441_9ROSI</name>
<proteinExistence type="predicted"/>
<gene>
    <name evidence="1" type="ORF">COLO4_00287</name>
</gene>
<dbReference type="EMBL" id="AWUE01001997">
    <property type="protein sequence ID" value="OMP14113.1"/>
    <property type="molecule type" value="Genomic_DNA"/>
</dbReference>
<protein>
    <submittedName>
        <fullName evidence="1">Uncharacterized protein</fullName>
    </submittedName>
</protein>
<dbReference type="Proteomes" id="UP000187203">
    <property type="component" value="Unassembled WGS sequence"/>
</dbReference>